<feature type="transmembrane region" description="Helical" evidence="1">
    <location>
        <begin position="7"/>
        <end position="30"/>
    </location>
</feature>
<protein>
    <submittedName>
        <fullName evidence="2">Uncharacterized protein</fullName>
    </submittedName>
</protein>
<organism evidence="2 3">
    <name type="scientific">Lachnotalea glycerini</name>
    <dbReference type="NCBI Taxonomy" id="1763509"/>
    <lineage>
        <taxon>Bacteria</taxon>
        <taxon>Bacillati</taxon>
        <taxon>Bacillota</taxon>
        <taxon>Clostridia</taxon>
        <taxon>Lachnospirales</taxon>
        <taxon>Lachnospiraceae</taxon>
        <taxon>Lachnotalea</taxon>
    </lineage>
</organism>
<dbReference type="OrthoDB" id="1936797at2"/>
<reference evidence="2 3" key="1">
    <citation type="journal article" date="2017" name="Genome Announc.">
        <title>Draft Genome Sequence of a Sporulating and Motile Strain of Lachnotalea glycerini Isolated from Water in Quebec City, Canada.</title>
        <authorList>
            <person name="Maheux A.F."/>
            <person name="Boudreau D.K."/>
            <person name="Berube E."/>
            <person name="Boissinot M."/>
            <person name="Raymond F."/>
            <person name="Brodeur S."/>
            <person name="Corbeil J."/>
            <person name="Isabel S."/>
            <person name="Omar R.F."/>
            <person name="Bergeron M.G."/>
        </authorList>
    </citation>
    <scope>NUCLEOTIDE SEQUENCE [LARGE SCALE GENOMIC DNA]</scope>
    <source>
        <strain evidence="2 3">CCRI-19302</strain>
    </source>
</reference>
<keyword evidence="1" id="KW-0812">Transmembrane</keyword>
<dbReference type="AlphaFoldDB" id="A0A371JHZ6"/>
<dbReference type="Proteomes" id="UP000216411">
    <property type="component" value="Unassembled WGS sequence"/>
</dbReference>
<accession>A0A371JHZ6</accession>
<keyword evidence="1" id="KW-0472">Membrane</keyword>
<name>A0A371JHZ6_9FIRM</name>
<evidence type="ECO:0000313" key="3">
    <source>
        <dbReference type="Proteomes" id="UP000216411"/>
    </source>
</evidence>
<evidence type="ECO:0000313" key="2">
    <source>
        <dbReference type="EMBL" id="RDY32336.1"/>
    </source>
</evidence>
<proteinExistence type="predicted"/>
<comment type="caution">
    <text evidence="2">The sequence shown here is derived from an EMBL/GenBank/DDBJ whole genome shotgun (WGS) entry which is preliminary data.</text>
</comment>
<keyword evidence="1" id="KW-1133">Transmembrane helix</keyword>
<dbReference type="EMBL" id="NOKA02000004">
    <property type="protein sequence ID" value="RDY32336.1"/>
    <property type="molecule type" value="Genomic_DNA"/>
</dbReference>
<feature type="transmembrane region" description="Helical" evidence="1">
    <location>
        <begin position="42"/>
        <end position="63"/>
    </location>
</feature>
<evidence type="ECO:0000256" key="1">
    <source>
        <dbReference type="SAM" id="Phobius"/>
    </source>
</evidence>
<keyword evidence="3" id="KW-1185">Reference proteome</keyword>
<gene>
    <name evidence="2" type="ORF">CG710_004980</name>
</gene>
<sequence>MNKKIKQILAMVGVIFLVGLYVMTFIFALIKSPNSTNLFKASFYATIVIPILIYAYKLIFNYLKKK</sequence>